<accession>A0A0K2SY68</accession>
<dbReference type="EMBL" id="HACA01001089">
    <property type="protein sequence ID" value="CDW18450.1"/>
    <property type="molecule type" value="Transcribed_RNA"/>
</dbReference>
<proteinExistence type="predicted"/>
<protein>
    <submittedName>
        <fullName evidence="1">Uncharacterized protein</fullName>
    </submittedName>
</protein>
<organism evidence="1">
    <name type="scientific">Lepeophtheirus salmonis</name>
    <name type="common">Salmon louse</name>
    <name type="synonym">Caligus salmonis</name>
    <dbReference type="NCBI Taxonomy" id="72036"/>
    <lineage>
        <taxon>Eukaryota</taxon>
        <taxon>Metazoa</taxon>
        <taxon>Ecdysozoa</taxon>
        <taxon>Arthropoda</taxon>
        <taxon>Crustacea</taxon>
        <taxon>Multicrustacea</taxon>
        <taxon>Hexanauplia</taxon>
        <taxon>Copepoda</taxon>
        <taxon>Siphonostomatoida</taxon>
        <taxon>Caligidae</taxon>
        <taxon>Lepeophtheirus</taxon>
    </lineage>
</organism>
<evidence type="ECO:0000313" key="1">
    <source>
        <dbReference type="EMBL" id="CDW18450.1"/>
    </source>
</evidence>
<feature type="non-terminal residue" evidence="1">
    <location>
        <position position="1"/>
    </location>
</feature>
<name>A0A0K2SY68_LEPSM</name>
<reference evidence="1" key="1">
    <citation type="submission" date="2014-05" db="EMBL/GenBank/DDBJ databases">
        <authorList>
            <person name="Chronopoulou M."/>
        </authorList>
    </citation>
    <scope>NUCLEOTIDE SEQUENCE</scope>
    <source>
        <tissue evidence="1">Whole organism</tissue>
    </source>
</reference>
<sequence>LEYTIMTKVCNLEILYLKEMFGKFSNYNIWFVIRRKSKQKCGQNLCTYISRNCVPS</sequence>
<dbReference type="AlphaFoldDB" id="A0A0K2SY68"/>